<dbReference type="EMBL" id="PZKC01000018">
    <property type="protein sequence ID" value="PTD95119.1"/>
    <property type="molecule type" value="Genomic_DNA"/>
</dbReference>
<evidence type="ECO:0000256" key="6">
    <source>
        <dbReference type="ARBA" id="ARBA00022729"/>
    </source>
</evidence>
<comment type="subunit">
    <text evidence="3">Monomer.</text>
</comment>
<evidence type="ECO:0000256" key="12">
    <source>
        <dbReference type="ARBA" id="ARBA00023288"/>
    </source>
</evidence>
<keyword evidence="10" id="KW-0143">Chaperone</keyword>
<dbReference type="RefSeq" id="WP_107494723.1">
    <property type="nucleotide sequence ID" value="NZ_PZKC01000018.1"/>
</dbReference>
<reference evidence="14 15" key="2">
    <citation type="submission" date="2018-04" db="EMBL/GenBank/DDBJ databases">
        <title>Thauera lacus sp. nov., isolated from an saline lake in Inner Mongolia, China.</title>
        <authorList>
            <person name="Liang Q.-Y."/>
        </authorList>
    </citation>
    <scope>NUCLEOTIDE SEQUENCE [LARGE SCALE GENOMIC DNA]</scope>
    <source>
        <strain evidence="14 15">D20</strain>
    </source>
</reference>
<keyword evidence="8" id="KW-0472">Membrane</keyword>
<dbReference type="CDD" id="cd16326">
    <property type="entry name" value="LolB"/>
    <property type="match status" value="1"/>
</dbReference>
<evidence type="ECO:0000256" key="13">
    <source>
        <dbReference type="SAM" id="SignalP"/>
    </source>
</evidence>
<keyword evidence="15" id="KW-1185">Reference proteome</keyword>
<evidence type="ECO:0000256" key="9">
    <source>
        <dbReference type="ARBA" id="ARBA00023139"/>
    </source>
</evidence>
<sequence length="198" mass="21206">MHPALLHKLAQRCALAALCAATLAACAGMSTRDEVAAAERLQVPHFELDGRLSASAGERAASGQLSWEQRSDGARWTVYTPLGQIAARVDQDARGAVLTQADGRQYHAASAAELLPAVLGIEVPVDRLAGWVQATPHAAAEVRQRDASGRPLVVIDSGWRIDYPAYASPAPDAPPRRILVQRGDAQLRLVIDEWRPAP</sequence>
<evidence type="ECO:0000256" key="10">
    <source>
        <dbReference type="ARBA" id="ARBA00023186"/>
    </source>
</evidence>
<accession>A0A2T4IBG6</accession>
<feature type="signal peptide" evidence="13">
    <location>
        <begin position="1"/>
        <end position="27"/>
    </location>
</feature>
<dbReference type="OrthoDB" id="9797618at2"/>
<evidence type="ECO:0000313" key="15">
    <source>
        <dbReference type="Proteomes" id="UP000241193"/>
    </source>
</evidence>
<dbReference type="GO" id="GO:0009279">
    <property type="term" value="C:cell outer membrane"/>
    <property type="evidence" value="ECO:0007669"/>
    <property type="project" value="UniProtKB-SubCell"/>
</dbReference>
<keyword evidence="5" id="KW-0813">Transport</keyword>
<evidence type="ECO:0000256" key="7">
    <source>
        <dbReference type="ARBA" id="ARBA00022927"/>
    </source>
</evidence>
<comment type="subcellular location">
    <subcellularLocation>
        <location evidence="1">Cell outer membrane</location>
        <topology evidence="1">Lipid-anchor</topology>
    </subcellularLocation>
</comment>
<keyword evidence="12 14" id="KW-0449">Lipoprotein</keyword>
<evidence type="ECO:0000256" key="8">
    <source>
        <dbReference type="ARBA" id="ARBA00023136"/>
    </source>
</evidence>
<comment type="caution">
    <text evidence="14">The sequence shown here is derived from an EMBL/GenBank/DDBJ whole genome shotgun (WGS) entry which is preliminary data.</text>
</comment>
<organism evidence="14 15">
    <name type="scientific">Pseudothauera lacus</name>
    <dbReference type="NCBI Taxonomy" id="2136175"/>
    <lineage>
        <taxon>Bacteria</taxon>
        <taxon>Pseudomonadati</taxon>
        <taxon>Pseudomonadota</taxon>
        <taxon>Betaproteobacteria</taxon>
        <taxon>Rhodocyclales</taxon>
        <taxon>Zoogloeaceae</taxon>
        <taxon>Pseudothauera</taxon>
    </lineage>
</organism>
<dbReference type="AlphaFoldDB" id="A0A2T4IBG6"/>
<dbReference type="InterPro" id="IPR029046">
    <property type="entry name" value="LolA/LolB/LppX"/>
</dbReference>
<evidence type="ECO:0000256" key="1">
    <source>
        <dbReference type="ARBA" id="ARBA00004459"/>
    </source>
</evidence>
<evidence type="ECO:0000256" key="11">
    <source>
        <dbReference type="ARBA" id="ARBA00023237"/>
    </source>
</evidence>
<dbReference type="Pfam" id="PF03550">
    <property type="entry name" value="LolB"/>
    <property type="match status" value="1"/>
</dbReference>
<dbReference type="InterPro" id="IPR004565">
    <property type="entry name" value="OM_lipoprot_LolB"/>
</dbReference>
<keyword evidence="9" id="KW-0564">Palmitate</keyword>
<evidence type="ECO:0000256" key="3">
    <source>
        <dbReference type="ARBA" id="ARBA00011245"/>
    </source>
</evidence>
<evidence type="ECO:0000256" key="5">
    <source>
        <dbReference type="ARBA" id="ARBA00022448"/>
    </source>
</evidence>
<evidence type="ECO:0000256" key="2">
    <source>
        <dbReference type="ARBA" id="ARBA00009696"/>
    </source>
</evidence>
<feature type="chain" id="PRO_5015574465" description="Outer-membrane lipoprotein LolB" evidence="13">
    <location>
        <begin position="28"/>
        <end position="198"/>
    </location>
</feature>
<name>A0A2T4IBG6_9RHOO</name>
<dbReference type="SUPFAM" id="SSF89392">
    <property type="entry name" value="Prokaryotic lipoproteins and lipoprotein localization factors"/>
    <property type="match status" value="1"/>
</dbReference>
<evidence type="ECO:0000313" key="14">
    <source>
        <dbReference type="EMBL" id="PTD95119.1"/>
    </source>
</evidence>
<evidence type="ECO:0000256" key="4">
    <source>
        <dbReference type="ARBA" id="ARBA00016202"/>
    </source>
</evidence>
<dbReference type="Proteomes" id="UP000241193">
    <property type="component" value="Unassembled WGS sequence"/>
</dbReference>
<dbReference type="NCBIfam" id="TIGR00548">
    <property type="entry name" value="lolB"/>
    <property type="match status" value="1"/>
</dbReference>
<keyword evidence="7" id="KW-0653">Protein transport</keyword>
<comment type="similarity">
    <text evidence="2">Belongs to the LolB family.</text>
</comment>
<dbReference type="Gene3D" id="2.50.20.10">
    <property type="entry name" value="Lipoprotein localisation LolA/LolB/LppX"/>
    <property type="match status" value="1"/>
</dbReference>
<reference evidence="14 15" key="1">
    <citation type="submission" date="2018-03" db="EMBL/GenBank/DDBJ databases">
        <authorList>
            <person name="Keele B.F."/>
        </authorList>
    </citation>
    <scope>NUCLEOTIDE SEQUENCE [LARGE SCALE GENOMIC DNA]</scope>
    <source>
        <strain evidence="14 15">D20</strain>
    </source>
</reference>
<dbReference type="GO" id="GO:0015031">
    <property type="term" value="P:protein transport"/>
    <property type="evidence" value="ECO:0007669"/>
    <property type="project" value="UniProtKB-KW"/>
</dbReference>
<keyword evidence="11" id="KW-0998">Cell outer membrane</keyword>
<protein>
    <recommendedName>
        <fullName evidence="4">Outer-membrane lipoprotein LolB</fullName>
    </recommendedName>
</protein>
<proteinExistence type="inferred from homology"/>
<keyword evidence="6 13" id="KW-0732">Signal</keyword>
<gene>
    <name evidence="14" type="primary">lolB</name>
    <name evidence="14" type="ORF">C8261_15925</name>
</gene>